<name>A0ABN6X3M7_9MICO</name>
<comment type="subcellular location">
    <subcellularLocation>
        <location evidence="1">Cell membrane</location>
        <topology evidence="1">Multi-pass membrane protein</topology>
    </subcellularLocation>
</comment>
<dbReference type="InterPro" id="IPR011701">
    <property type="entry name" value="MFS"/>
</dbReference>
<evidence type="ECO:0000256" key="4">
    <source>
        <dbReference type="ARBA" id="ARBA00022692"/>
    </source>
</evidence>
<evidence type="ECO:0000313" key="10">
    <source>
        <dbReference type="Proteomes" id="UP001321543"/>
    </source>
</evidence>
<reference evidence="10" key="1">
    <citation type="journal article" date="2019" name="Int. J. Syst. Evol. Microbiol.">
        <title>The Global Catalogue of Microorganisms (GCM) 10K type strain sequencing project: providing services to taxonomists for standard genome sequencing and annotation.</title>
        <authorList>
            <consortium name="The Broad Institute Genomics Platform"/>
            <consortium name="The Broad Institute Genome Sequencing Center for Infectious Disease"/>
            <person name="Wu L."/>
            <person name="Ma J."/>
        </authorList>
    </citation>
    <scope>NUCLEOTIDE SEQUENCE [LARGE SCALE GENOMIC DNA]</scope>
    <source>
        <strain evidence="10">NBRC 106310</strain>
    </source>
</reference>
<dbReference type="Proteomes" id="UP001321543">
    <property type="component" value="Chromosome"/>
</dbReference>
<dbReference type="InterPro" id="IPR036259">
    <property type="entry name" value="MFS_trans_sf"/>
</dbReference>
<evidence type="ECO:0000256" key="7">
    <source>
        <dbReference type="SAM" id="Phobius"/>
    </source>
</evidence>
<keyword evidence="6 7" id="KW-0472">Membrane</keyword>
<keyword evidence="5 7" id="KW-1133">Transmembrane helix</keyword>
<feature type="transmembrane region" description="Helical" evidence="7">
    <location>
        <begin position="27"/>
        <end position="51"/>
    </location>
</feature>
<evidence type="ECO:0000256" key="6">
    <source>
        <dbReference type="ARBA" id="ARBA00023136"/>
    </source>
</evidence>
<protein>
    <recommendedName>
        <fullName evidence="8">Major facilitator superfamily (MFS) profile domain-containing protein</fullName>
    </recommendedName>
</protein>
<dbReference type="SUPFAM" id="SSF103473">
    <property type="entry name" value="MFS general substrate transporter"/>
    <property type="match status" value="1"/>
</dbReference>
<evidence type="ECO:0000256" key="5">
    <source>
        <dbReference type="ARBA" id="ARBA00022989"/>
    </source>
</evidence>
<keyword evidence="3" id="KW-1003">Cell membrane</keyword>
<dbReference type="PANTHER" id="PTHR43045">
    <property type="entry name" value="SHIKIMATE TRANSPORTER"/>
    <property type="match status" value="1"/>
</dbReference>
<evidence type="ECO:0000259" key="8">
    <source>
        <dbReference type="PROSITE" id="PS50850"/>
    </source>
</evidence>
<accession>A0ABN6X3M7</accession>
<evidence type="ECO:0000256" key="2">
    <source>
        <dbReference type="ARBA" id="ARBA00022448"/>
    </source>
</evidence>
<proteinExistence type="predicted"/>
<dbReference type="Gene3D" id="1.20.1250.20">
    <property type="entry name" value="MFS general substrate transporter like domains"/>
    <property type="match status" value="1"/>
</dbReference>
<feature type="domain" description="Major facilitator superfamily (MFS) profile" evidence="8">
    <location>
        <begin position="1"/>
        <end position="118"/>
    </location>
</feature>
<dbReference type="PANTHER" id="PTHR43045:SF1">
    <property type="entry name" value="SHIKIMATE TRANSPORTER"/>
    <property type="match status" value="1"/>
</dbReference>
<dbReference type="InterPro" id="IPR020846">
    <property type="entry name" value="MFS_dom"/>
</dbReference>
<feature type="transmembrane region" description="Helical" evidence="7">
    <location>
        <begin position="63"/>
        <end position="86"/>
    </location>
</feature>
<dbReference type="PROSITE" id="PS50850">
    <property type="entry name" value="MFS"/>
    <property type="match status" value="1"/>
</dbReference>
<evidence type="ECO:0000256" key="3">
    <source>
        <dbReference type="ARBA" id="ARBA00022475"/>
    </source>
</evidence>
<dbReference type="RefSeq" id="WP_286299348.1">
    <property type="nucleotide sequence ID" value="NZ_AP027728.1"/>
</dbReference>
<dbReference type="Pfam" id="PF07690">
    <property type="entry name" value="MFS_1"/>
    <property type="match status" value="1"/>
</dbReference>
<keyword evidence="2" id="KW-0813">Transport</keyword>
<keyword evidence="10" id="KW-1185">Reference proteome</keyword>
<evidence type="ECO:0000256" key="1">
    <source>
        <dbReference type="ARBA" id="ARBA00004651"/>
    </source>
</evidence>
<organism evidence="9 10">
    <name type="scientific">Microbacterium suwonense</name>
    <dbReference type="NCBI Taxonomy" id="683047"/>
    <lineage>
        <taxon>Bacteria</taxon>
        <taxon>Bacillati</taxon>
        <taxon>Actinomycetota</taxon>
        <taxon>Actinomycetes</taxon>
        <taxon>Micrococcales</taxon>
        <taxon>Microbacteriaceae</taxon>
        <taxon>Microbacterium</taxon>
    </lineage>
</organism>
<feature type="transmembrane region" description="Helical" evidence="7">
    <location>
        <begin position="92"/>
        <end position="113"/>
    </location>
</feature>
<sequence length="140" mass="14776">MLIIGLILQSAFLFAFFLSLHTVMPFWVFLGMMAVLNFGQAAIVGVVPAYYSEMFRTDVRVTGISVGMQLGALAGGFTPFVATWIIAEGGSWPTLAIISAAVSAIAAIGVVVLRRRAVDPLGEDVRDDAAGAVTQGAERL</sequence>
<keyword evidence="4 7" id="KW-0812">Transmembrane</keyword>
<evidence type="ECO:0000313" key="9">
    <source>
        <dbReference type="EMBL" id="BDZ39311.1"/>
    </source>
</evidence>
<dbReference type="EMBL" id="AP027728">
    <property type="protein sequence ID" value="BDZ39311.1"/>
    <property type="molecule type" value="Genomic_DNA"/>
</dbReference>
<gene>
    <name evidence="9" type="ORF">GCM10025863_19250</name>
</gene>